<keyword evidence="11" id="KW-0503">Monooxygenase</keyword>
<accession>A0ABD3C814</accession>
<dbReference type="GO" id="GO:0004497">
    <property type="term" value="F:monooxygenase activity"/>
    <property type="evidence" value="ECO:0007669"/>
    <property type="project" value="UniProtKB-KW"/>
</dbReference>
<evidence type="ECO:0000256" key="4">
    <source>
        <dbReference type="ARBA" id="ARBA00022617"/>
    </source>
</evidence>
<dbReference type="SUPFAM" id="SSF48264">
    <property type="entry name" value="Cytochrome P450"/>
    <property type="match status" value="1"/>
</dbReference>
<comment type="subcellular location">
    <subcellularLocation>
        <location evidence="2">Membrane</location>
        <topology evidence="2">Single-pass type II membrane protein</topology>
    </subcellularLocation>
</comment>
<dbReference type="Pfam" id="PF00067">
    <property type="entry name" value="p450"/>
    <property type="match status" value="1"/>
</dbReference>
<evidence type="ECO:0000256" key="12">
    <source>
        <dbReference type="ARBA" id="ARBA00023136"/>
    </source>
</evidence>
<evidence type="ECO:0000256" key="6">
    <source>
        <dbReference type="ARBA" id="ARBA00022723"/>
    </source>
</evidence>
<keyword evidence="14" id="KW-1185">Reference proteome</keyword>
<evidence type="ECO:0000256" key="9">
    <source>
        <dbReference type="ARBA" id="ARBA00023002"/>
    </source>
</evidence>
<dbReference type="Proteomes" id="UP001632038">
    <property type="component" value="Unassembled WGS sequence"/>
</dbReference>
<dbReference type="GO" id="GO:0016020">
    <property type="term" value="C:membrane"/>
    <property type="evidence" value="ECO:0007669"/>
    <property type="project" value="UniProtKB-SubCell"/>
</dbReference>
<keyword evidence="5" id="KW-0812">Transmembrane</keyword>
<comment type="caution">
    <text evidence="13">The sequence shown here is derived from an EMBL/GenBank/DDBJ whole genome shotgun (WGS) entry which is preliminary data.</text>
</comment>
<dbReference type="Gene3D" id="1.10.630.10">
    <property type="entry name" value="Cytochrome P450"/>
    <property type="match status" value="1"/>
</dbReference>
<dbReference type="PANTHER" id="PTHR47953:SF19">
    <property type="entry name" value="OS06G0641600 PROTEIN"/>
    <property type="match status" value="1"/>
</dbReference>
<evidence type="ECO:0000256" key="10">
    <source>
        <dbReference type="ARBA" id="ARBA00023004"/>
    </source>
</evidence>
<proteinExistence type="inferred from homology"/>
<protein>
    <recommendedName>
        <fullName evidence="15">Cytochrome P450</fullName>
    </recommendedName>
</protein>
<keyword evidence="8" id="KW-1133">Transmembrane helix</keyword>
<evidence type="ECO:0000313" key="14">
    <source>
        <dbReference type="Proteomes" id="UP001632038"/>
    </source>
</evidence>
<reference evidence="14" key="1">
    <citation type="journal article" date="2024" name="IScience">
        <title>Strigolactones Initiate the Formation of Haustorium-like Structures in Castilleja.</title>
        <authorList>
            <person name="Buerger M."/>
            <person name="Peterson D."/>
            <person name="Chory J."/>
        </authorList>
    </citation>
    <scope>NUCLEOTIDE SEQUENCE [LARGE SCALE GENOMIC DNA]</scope>
</reference>
<evidence type="ECO:0000256" key="3">
    <source>
        <dbReference type="ARBA" id="ARBA00010617"/>
    </source>
</evidence>
<name>A0ABD3C814_9LAMI</name>
<keyword evidence="10" id="KW-0408">Iron</keyword>
<evidence type="ECO:0000256" key="11">
    <source>
        <dbReference type="ARBA" id="ARBA00023033"/>
    </source>
</evidence>
<evidence type="ECO:0000313" key="13">
    <source>
        <dbReference type="EMBL" id="KAL3625449.1"/>
    </source>
</evidence>
<evidence type="ECO:0008006" key="15">
    <source>
        <dbReference type="Google" id="ProtNLM"/>
    </source>
</evidence>
<organism evidence="13 14">
    <name type="scientific">Castilleja foliolosa</name>
    <dbReference type="NCBI Taxonomy" id="1961234"/>
    <lineage>
        <taxon>Eukaryota</taxon>
        <taxon>Viridiplantae</taxon>
        <taxon>Streptophyta</taxon>
        <taxon>Embryophyta</taxon>
        <taxon>Tracheophyta</taxon>
        <taxon>Spermatophyta</taxon>
        <taxon>Magnoliopsida</taxon>
        <taxon>eudicotyledons</taxon>
        <taxon>Gunneridae</taxon>
        <taxon>Pentapetalae</taxon>
        <taxon>asterids</taxon>
        <taxon>lamiids</taxon>
        <taxon>Lamiales</taxon>
        <taxon>Orobanchaceae</taxon>
        <taxon>Pedicularideae</taxon>
        <taxon>Castillejinae</taxon>
        <taxon>Castilleja</taxon>
    </lineage>
</organism>
<dbReference type="PANTHER" id="PTHR47953">
    <property type="entry name" value="OS08G0105600 PROTEIN"/>
    <property type="match status" value="1"/>
</dbReference>
<dbReference type="EMBL" id="JAVIJP010000052">
    <property type="protein sequence ID" value="KAL3625449.1"/>
    <property type="molecule type" value="Genomic_DNA"/>
</dbReference>
<keyword evidence="6" id="KW-0479">Metal-binding</keyword>
<evidence type="ECO:0000256" key="2">
    <source>
        <dbReference type="ARBA" id="ARBA00004606"/>
    </source>
</evidence>
<dbReference type="InterPro" id="IPR002401">
    <property type="entry name" value="Cyt_P450_E_grp-I"/>
</dbReference>
<evidence type="ECO:0000256" key="7">
    <source>
        <dbReference type="ARBA" id="ARBA00022968"/>
    </source>
</evidence>
<dbReference type="AlphaFoldDB" id="A0ABD3C814"/>
<evidence type="ECO:0000256" key="8">
    <source>
        <dbReference type="ARBA" id="ARBA00022989"/>
    </source>
</evidence>
<dbReference type="InterPro" id="IPR001128">
    <property type="entry name" value="Cyt_P450"/>
</dbReference>
<dbReference type="PRINTS" id="PR00463">
    <property type="entry name" value="EP450I"/>
</dbReference>
<evidence type="ECO:0000256" key="5">
    <source>
        <dbReference type="ARBA" id="ARBA00022692"/>
    </source>
</evidence>
<keyword evidence="4" id="KW-0349">Heme</keyword>
<dbReference type="GO" id="GO:0046872">
    <property type="term" value="F:metal ion binding"/>
    <property type="evidence" value="ECO:0007669"/>
    <property type="project" value="UniProtKB-KW"/>
</dbReference>
<keyword evidence="12" id="KW-0472">Membrane</keyword>
<evidence type="ECO:0000256" key="1">
    <source>
        <dbReference type="ARBA" id="ARBA00001971"/>
    </source>
</evidence>
<comment type="similarity">
    <text evidence="3">Belongs to the cytochrome P450 family.</text>
</comment>
<dbReference type="InterPro" id="IPR036396">
    <property type="entry name" value="Cyt_P450_sf"/>
</dbReference>
<sequence length="149" mass="17497">MMLTALELADLFSSFKLFRVLTLSRYTLLRMRKKLDAILDVFLEIHRLKQSGEFILDVLLRMQKNKELDFPITNDNIKAVIFDMFSARTDTSSTTIEWAMAELMRNPRVMAKVQIEIREAFKGKKTIEESDVQALKYMKMVNKETLRLL</sequence>
<dbReference type="InterPro" id="IPR052306">
    <property type="entry name" value="CYP450_71D"/>
</dbReference>
<comment type="cofactor">
    <cofactor evidence="1">
        <name>heme</name>
        <dbReference type="ChEBI" id="CHEBI:30413"/>
    </cofactor>
</comment>
<keyword evidence="7" id="KW-0735">Signal-anchor</keyword>
<gene>
    <name evidence="13" type="ORF">CASFOL_030903</name>
</gene>
<keyword evidence="9" id="KW-0560">Oxidoreductase</keyword>